<evidence type="ECO:0000313" key="3">
    <source>
        <dbReference type="Proteomes" id="UP000204170"/>
    </source>
</evidence>
<name>A0A0K1Y9K6_9CAUD</name>
<gene>
    <name evidence="2" type="ORF">SEA_AMELA_50</name>
</gene>
<dbReference type="Proteomes" id="UP000204170">
    <property type="component" value="Segment"/>
</dbReference>
<sequence length="166" mass="18323">MKLHPTTRVLDLMRERGTYWPDVEKDLSEPETVTPVVGFETRLRLAGGDWQGYAEPGREEGHYVLVGVRPRDRAEEGTGTPIVGVPVSPSIPRSSGGSGSRWPSSWSELQGRLIELGFTIRQGKTHLGVYRDGQKIASLPSTASEYRGLLNACTQLRRDHGIDVGR</sequence>
<evidence type="ECO:0000256" key="1">
    <source>
        <dbReference type="SAM" id="MobiDB-lite"/>
    </source>
</evidence>
<feature type="region of interest" description="Disordered" evidence="1">
    <location>
        <begin position="74"/>
        <end position="103"/>
    </location>
</feature>
<dbReference type="KEGG" id="vg:26634859"/>
<protein>
    <submittedName>
        <fullName evidence="2">Uncharacterized protein</fullName>
    </submittedName>
</protein>
<dbReference type="RefSeq" id="YP_009208328.1">
    <property type="nucleotide sequence ID" value="NC_028904.1"/>
</dbReference>
<proteinExistence type="predicted"/>
<keyword evidence="3" id="KW-1185">Reference proteome</keyword>
<dbReference type="OrthoDB" id="33057at10239"/>
<reference evidence="2 3" key="1">
    <citation type="journal article" date="2016" name="Genome Announc.">
        <title>Genome Sequences of Streptomyces Phages Amela and Verse.</title>
        <authorList>
            <person name="Layton S.R."/>
            <person name="Hemenway R.M."/>
            <person name="Munyoki C.M."/>
            <person name="Barnes E.B."/>
            <person name="Barnett S.E."/>
            <person name="Bond A.M."/>
            <person name="Narvaez J.M."/>
            <person name="Sirisakd C.D."/>
            <person name="Smith B.R."/>
            <person name="Swain J."/>
            <person name="Syed O."/>
            <person name="Bowman C.A."/>
            <person name="Russell D.A."/>
            <person name="Bhuiyan S."/>
            <person name="Donegan-Quick R."/>
            <person name="Benjamin R.C."/>
            <person name="Hughes L.E."/>
        </authorList>
    </citation>
    <scope>NUCLEOTIDE SEQUENCE [LARGE SCALE GENOMIC DNA]</scope>
</reference>
<dbReference type="EMBL" id="KT186228">
    <property type="protein sequence ID" value="AKY03805.1"/>
    <property type="molecule type" value="Genomic_DNA"/>
</dbReference>
<organism evidence="2 3">
    <name type="scientific">Streptomyces phage Amela</name>
    <dbReference type="NCBI Taxonomy" id="1673877"/>
    <lineage>
        <taxon>Viruses</taxon>
        <taxon>Duplodnaviria</taxon>
        <taxon>Heunggongvirae</taxon>
        <taxon>Uroviricota</taxon>
        <taxon>Caudoviricetes</taxon>
        <taxon>Arquatrovirinae</taxon>
        <taxon>Camvirus</taxon>
        <taxon>Camvirus amela</taxon>
    </lineage>
</organism>
<dbReference type="GeneID" id="26634859"/>
<feature type="compositionally biased region" description="Low complexity" evidence="1">
    <location>
        <begin position="77"/>
        <end position="103"/>
    </location>
</feature>
<accession>A0A0K1Y9K6</accession>
<evidence type="ECO:0000313" key="2">
    <source>
        <dbReference type="EMBL" id="AKY03805.1"/>
    </source>
</evidence>